<dbReference type="InterPro" id="IPR025470">
    <property type="entry name" value="DUF4321"/>
</dbReference>
<keyword evidence="1" id="KW-0812">Transmembrane</keyword>
<reference evidence="2 3" key="1">
    <citation type="submission" date="2022-09" db="EMBL/GenBank/DDBJ databases">
        <authorList>
            <person name="Han X.L."/>
            <person name="Wang Q."/>
            <person name="Lu T."/>
        </authorList>
    </citation>
    <scope>NUCLEOTIDE SEQUENCE [LARGE SCALE GENOMIC DNA]</scope>
    <source>
        <strain evidence="2 3">WQ 127069</strain>
    </source>
</reference>
<sequence length="80" mass="8963">MKKNTFTFILLLVIGLVAGSLVGQLLVSVPALAFLTKSVDLTWQPKADLLVIKYDLQFQMKLNLISLVGLVAAFWIFRRL</sequence>
<comment type="caution">
    <text evidence="2">The sequence shown here is derived from an EMBL/GenBank/DDBJ whole genome shotgun (WGS) entry which is preliminary data.</text>
</comment>
<dbReference type="Pfam" id="PF14209">
    <property type="entry name" value="DUF4321"/>
    <property type="match status" value="1"/>
</dbReference>
<proteinExistence type="predicted"/>
<evidence type="ECO:0000313" key="2">
    <source>
        <dbReference type="EMBL" id="MCU6793427.1"/>
    </source>
</evidence>
<accession>A0ABT2UFK4</accession>
<feature type="transmembrane region" description="Helical" evidence="1">
    <location>
        <begin position="59"/>
        <end position="77"/>
    </location>
</feature>
<evidence type="ECO:0000313" key="3">
    <source>
        <dbReference type="Proteomes" id="UP001652445"/>
    </source>
</evidence>
<keyword evidence="1" id="KW-1133">Transmembrane helix</keyword>
<name>A0ABT2UFK4_9BACL</name>
<dbReference type="EMBL" id="JAOQIO010000050">
    <property type="protein sequence ID" value="MCU6793427.1"/>
    <property type="molecule type" value="Genomic_DNA"/>
</dbReference>
<dbReference type="RefSeq" id="WP_076231533.1">
    <property type="nucleotide sequence ID" value="NZ_JAOQIO010000050.1"/>
</dbReference>
<evidence type="ECO:0000256" key="1">
    <source>
        <dbReference type="SAM" id="Phobius"/>
    </source>
</evidence>
<keyword evidence="1" id="KW-0472">Membrane</keyword>
<keyword evidence="3" id="KW-1185">Reference proteome</keyword>
<protein>
    <submittedName>
        <fullName evidence="2">DUF4321 domain-containing protein</fullName>
    </submittedName>
</protein>
<gene>
    <name evidence="2" type="ORF">OB236_15070</name>
</gene>
<dbReference type="Proteomes" id="UP001652445">
    <property type="component" value="Unassembled WGS sequence"/>
</dbReference>
<organism evidence="2 3">
    <name type="scientific">Paenibacillus baimaensis</name>
    <dbReference type="NCBI Taxonomy" id="2982185"/>
    <lineage>
        <taxon>Bacteria</taxon>
        <taxon>Bacillati</taxon>
        <taxon>Bacillota</taxon>
        <taxon>Bacilli</taxon>
        <taxon>Bacillales</taxon>
        <taxon>Paenibacillaceae</taxon>
        <taxon>Paenibacillus</taxon>
    </lineage>
</organism>